<feature type="compositionally biased region" description="Low complexity" evidence="2">
    <location>
        <begin position="16"/>
        <end position="34"/>
    </location>
</feature>
<sequence>MKIHPQQLISTPKLCNPSTSTNNNNNSPTSNNILSSNNNNQEIFTLWMKSLILGGKGCTVFDSNGQVVYRVDNYCSKCCNKVFLMDFHGHVLLTILKKKFRILSRWEGYRNEKKNGASWLFQVKKCWKITKKPLGSEVVVNLDHDKKSPVFKIVKGKTENSSCRIVDRVGGPIAEMKRKESVGGIVLGDDVLTLVVEANVDPSLIMGFMVAYNLIQSRI</sequence>
<dbReference type="InterPro" id="IPR007612">
    <property type="entry name" value="LOR"/>
</dbReference>
<dbReference type="AlphaFoldDB" id="A0AAW1L3I0"/>
<dbReference type="Proteomes" id="UP001443914">
    <property type="component" value="Unassembled WGS sequence"/>
</dbReference>
<dbReference type="InterPro" id="IPR038595">
    <property type="entry name" value="LOR_sf"/>
</dbReference>
<evidence type="ECO:0000256" key="1">
    <source>
        <dbReference type="ARBA" id="ARBA00005437"/>
    </source>
</evidence>
<proteinExistence type="inferred from homology"/>
<dbReference type="InterPro" id="IPR025659">
    <property type="entry name" value="Tubby-like_C"/>
</dbReference>
<reference evidence="3" key="1">
    <citation type="submission" date="2024-03" db="EMBL/GenBank/DDBJ databases">
        <title>WGS assembly of Saponaria officinalis var. Norfolk2.</title>
        <authorList>
            <person name="Jenkins J."/>
            <person name="Shu S."/>
            <person name="Grimwood J."/>
            <person name="Barry K."/>
            <person name="Goodstein D."/>
            <person name="Schmutz J."/>
            <person name="Leebens-Mack J."/>
            <person name="Osbourn A."/>
        </authorList>
    </citation>
    <scope>NUCLEOTIDE SEQUENCE [LARGE SCALE GENOMIC DNA]</scope>
    <source>
        <strain evidence="3">JIC</strain>
    </source>
</reference>
<organism evidence="3 4">
    <name type="scientific">Saponaria officinalis</name>
    <name type="common">Common soapwort</name>
    <name type="synonym">Lychnis saponaria</name>
    <dbReference type="NCBI Taxonomy" id="3572"/>
    <lineage>
        <taxon>Eukaryota</taxon>
        <taxon>Viridiplantae</taxon>
        <taxon>Streptophyta</taxon>
        <taxon>Embryophyta</taxon>
        <taxon>Tracheophyta</taxon>
        <taxon>Spermatophyta</taxon>
        <taxon>Magnoliopsida</taxon>
        <taxon>eudicotyledons</taxon>
        <taxon>Gunneridae</taxon>
        <taxon>Pentapetalae</taxon>
        <taxon>Caryophyllales</taxon>
        <taxon>Caryophyllaceae</taxon>
        <taxon>Caryophylleae</taxon>
        <taxon>Saponaria</taxon>
    </lineage>
</organism>
<dbReference type="PANTHER" id="PTHR31087">
    <property type="match status" value="1"/>
</dbReference>
<dbReference type="PANTHER" id="PTHR31087:SF25">
    <property type="entry name" value="TRANSLATION INITIATION FACTOR 2B FAMILY PROTEIN, PUTATIVE, EXPRESSED-RELATED"/>
    <property type="match status" value="1"/>
</dbReference>
<accession>A0AAW1L3I0</accession>
<dbReference type="SUPFAM" id="SSF54518">
    <property type="entry name" value="Tubby C-terminal domain-like"/>
    <property type="match status" value="1"/>
</dbReference>
<protein>
    <submittedName>
        <fullName evidence="3">Uncharacterized protein</fullName>
    </submittedName>
</protein>
<dbReference type="EMBL" id="JBDFQZ010000005">
    <property type="protein sequence ID" value="KAK9726846.1"/>
    <property type="molecule type" value="Genomic_DNA"/>
</dbReference>
<evidence type="ECO:0000313" key="4">
    <source>
        <dbReference type="Proteomes" id="UP001443914"/>
    </source>
</evidence>
<evidence type="ECO:0000256" key="2">
    <source>
        <dbReference type="SAM" id="MobiDB-lite"/>
    </source>
</evidence>
<dbReference type="Gene3D" id="2.40.160.200">
    <property type="entry name" value="LURP1-related"/>
    <property type="match status" value="1"/>
</dbReference>
<name>A0AAW1L3I0_SAPOF</name>
<comment type="caution">
    <text evidence="3">The sequence shown here is derived from an EMBL/GenBank/DDBJ whole genome shotgun (WGS) entry which is preliminary data.</text>
</comment>
<dbReference type="Pfam" id="PF04525">
    <property type="entry name" value="LOR"/>
    <property type="match status" value="1"/>
</dbReference>
<gene>
    <name evidence="3" type="ORF">RND81_05G241100</name>
</gene>
<comment type="similarity">
    <text evidence="1">Belongs to the LOR family.</text>
</comment>
<keyword evidence="4" id="KW-1185">Reference proteome</keyword>
<evidence type="ECO:0000313" key="3">
    <source>
        <dbReference type="EMBL" id="KAK9726846.1"/>
    </source>
</evidence>
<feature type="region of interest" description="Disordered" evidence="2">
    <location>
        <begin position="1"/>
        <end position="34"/>
    </location>
</feature>